<sequence length="574" mass="66253">MKFNKTEGSLVHDEKRSPLLSTENGVELPTELITRFELYPENKRRPVNKTLFKNDYFKLTYDMKKKDLAISSRGDIVYSAIPYDTSRNYIQRAAIQYLLYPEEAREYIRSHKVNLETYIMPSIFQVTKKRVGKDSFEVKQAYNAIFQNPLFEIQILGRLLQHDETGPISANLPGKFLFNENIHTGISEYIFEYLNFVIQLTKSLPIATDGKSVELLETNLMNQSFADSRDKDSFLTYESNTEIAISLLPQEVKLSIEKSILISKKAIPAINKPLLKSKYGEELSRVRKTYIAHSVHPKESERYFENVLSTENTNLINVVSDIHASDGRLPFSNKNFNILVGDVSDSHVSNKEIKGIYVIGNHELVDVLPRSREELQTKKWRPFLRSDWFKQLLADPDESWYMLPVGSHRFYEVAKEELEKRFPQVKVLHNSSMVHEGVQYIGLTIPVVLVKRKKEQQKFILKTLKKLLNKDYDIPTVVISHAPLFNELNMLSMKSNAYNNDYYCSEPKIEKLFKEHNIIGAIHGHHHIPASSGRSKVVKFAGKEIFVVCSIYSKINTGFELVDLVNSNYQIKEL</sequence>
<organism evidence="2 3">
    <name type="scientific">Jeotgalibaca porci</name>
    <dbReference type="NCBI Taxonomy" id="1868793"/>
    <lineage>
        <taxon>Bacteria</taxon>
        <taxon>Bacillati</taxon>
        <taxon>Bacillota</taxon>
        <taxon>Bacilli</taxon>
        <taxon>Lactobacillales</taxon>
        <taxon>Carnobacteriaceae</taxon>
        <taxon>Jeotgalibaca</taxon>
    </lineage>
</organism>
<accession>A0A6G7WHX4</accession>
<evidence type="ECO:0000313" key="3">
    <source>
        <dbReference type="Proteomes" id="UP000501830"/>
    </source>
</evidence>
<name>A0A6G7WHX4_9LACT</name>
<dbReference type="Proteomes" id="UP000501830">
    <property type="component" value="Chromosome"/>
</dbReference>
<dbReference type="InterPro" id="IPR004843">
    <property type="entry name" value="Calcineurin-like_PHP"/>
</dbReference>
<feature type="domain" description="Calcineurin-like phosphoesterase" evidence="1">
    <location>
        <begin position="318"/>
        <end position="529"/>
    </location>
</feature>
<dbReference type="InterPro" id="IPR029052">
    <property type="entry name" value="Metallo-depent_PP-like"/>
</dbReference>
<reference evidence="2 3" key="1">
    <citation type="journal article" date="2017" name="Int. J. Syst. Evol. Microbiol.">
        <title>Jeotgalibaca porci sp. nov. and Jeotgalibaca arthritidis sp. nov., isolated from pigs, and emended description of the genus Jeotgalibaca.</title>
        <authorList>
            <person name="Zamora L."/>
            <person name="Perez-Sancho M."/>
            <person name="Dominguez L."/>
            <person name="Fernandez-Garayzabal J.F."/>
            <person name="Vela A.I."/>
        </authorList>
    </citation>
    <scope>NUCLEOTIDE SEQUENCE [LARGE SCALE GENOMIC DNA]</scope>
    <source>
        <strain evidence="2 3">CCUG 69148</strain>
    </source>
</reference>
<dbReference type="Gene3D" id="3.60.21.10">
    <property type="match status" value="1"/>
</dbReference>
<evidence type="ECO:0000259" key="1">
    <source>
        <dbReference type="Pfam" id="PF00149"/>
    </source>
</evidence>
<dbReference type="GO" id="GO:0016787">
    <property type="term" value="F:hydrolase activity"/>
    <property type="evidence" value="ECO:0007669"/>
    <property type="project" value="InterPro"/>
</dbReference>
<proteinExistence type="predicted"/>
<keyword evidence="3" id="KW-1185">Reference proteome</keyword>
<dbReference type="GeneID" id="94553091"/>
<evidence type="ECO:0000313" key="2">
    <source>
        <dbReference type="EMBL" id="QIK51852.1"/>
    </source>
</evidence>
<gene>
    <name evidence="2" type="ORF">G7058_07330</name>
</gene>
<protein>
    <submittedName>
        <fullName evidence="2">Metallophosphoesterase</fullName>
    </submittedName>
</protein>
<dbReference type="Pfam" id="PF00149">
    <property type="entry name" value="Metallophos"/>
    <property type="match status" value="1"/>
</dbReference>
<dbReference type="SUPFAM" id="SSF56300">
    <property type="entry name" value="Metallo-dependent phosphatases"/>
    <property type="match status" value="1"/>
</dbReference>
<dbReference type="AlphaFoldDB" id="A0A6G7WHX4"/>
<dbReference type="EMBL" id="CP049889">
    <property type="protein sequence ID" value="QIK51852.1"/>
    <property type="molecule type" value="Genomic_DNA"/>
</dbReference>
<dbReference type="KEGG" id="jpo:G7058_07330"/>
<dbReference type="RefSeq" id="WP_166062911.1">
    <property type="nucleotide sequence ID" value="NZ_CP049889.1"/>
</dbReference>